<keyword evidence="2" id="KW-0812">Transmembrane</keyword>
<reference evidence="3" key="1">
    <citation type="journal article" date="2023" name="Plant J.">
        <title>Genome sequences and population genomics provide insights into the demographic history, inbreeding, and mutation load of two 'living fossil' tree species of Dipteronia.</title>
        <authorList>
            <person name="Feng Y."/>
            <person name="Comes H.P."/>
            <person name="Chen J."/>
            <person name="Zhu S."/>
            <person name="Lu R."/>
            <person name="Zhang X."/>
            <person name="Li P."/>
            <person name="Qiu J."/>
            <person name="Olsen K.M."/>
            <person name="Qiu Y."/>
        </authorList>
    </citation>
    <scope>NUCLEOTIDE SEQUENCE</scope>
    <source>
        <strain evidence="3">NBL</strain>
    </source>
</reference>
<feature type="compositionally biased region" description="Basic and acidic residues" evidence="1">
    <location>
        <begin position="13"/>
        <end position="26"/>
    </location>
</feature>
<feature type="transmembrane region" description="Helical" evidence="2">
    <location>
        <begin position="110"/>
        <end position="128"/>
    </location>
</feature>
<proteinExistence type="predicted"/>
<organism evidence="3 4">
    <name type="scientific">Dipteronia sinensis</name>
    <dbReference type="NCBI Taxonomy" id="43782"/>
    <lineage>
        <taxon>Eukaryota</taxon>
        <taxon>Viridiplantae</taxon>
        <taxon>Streptophyta</taxon>
        <taxon>Embryophyta</taxon>
        <taxon>Tracheophyta</taxon>
        <taxon>Spermatophyta</taxon>
        <taxon>Magnoliopsida</taxon>
        <taxon>eudicotyledons</taxon>
        <taxon>Gunneridae</taxon>
        <taxon>Pentapetalae</taxon>
        <taxon>rosids</taxon>
        <taxon>malvids</taxon>
        <taxon>Sapindales</taxon>
        <taxon>Sapindaceae</taxon>
        <taxon>Hippocastanoideae</taxon>
        <taxon>Acereae</taxon>
        <taxon>Dipteronia</taxon>
    </lineage>
</organism>
<feature type="region of interest" description="Disordered" evidence="1">
    <location>
        <begin position="1"/>
        <end position="28"/>
    </location>
</feature>
<feature type="transmembrane region" description="Helical" evidence="2">
    <location>
        <begin position="73"/>
        <end position="90"/>
    </location>
</feature>
<dbReference type="PANTHER" id="PTHR34672">
    <property type="entry name" value="POLLEN-SPECIFIC ARABINOGALACTA PROTEIN BAN102"/>
    <property type="match status" value="1"/>
</dbReference>
<name>A0AAE0A7N1_9ROSI</name>
<evidence type="ECO:0000313" key="4">
    <source>
        <dbReference type="Proteomes" id="UP001281410"/>
    </source>
</evidence>
<evidence type="ECO:0000256" key="1">
    <source>
        <dbReference type="SAM" id="MobiDB-lite"/>
    </source>
</evidence>
<keyword evidence="2" id="KW-0472">Membrane</keyword>
<sequence length="129" mass="13641">MTNRVRSPPASLLHERRPAGIEDEAKQPPLGLKTSIRDFLLTFPRQVSVKNSPKISEFFLTTLLATMDMMKKISFTVVVVAATMSTIAVASRDVLAPAPAPAEATSGASAAVGSLVGASLMSLVALYLQ</sequence>
<dbReference type="AlphaFoldDB" id="A0AAE0A7N1"/>
<accession>A0AAE0A7N1</accession>
<protein>
    <submittedName>
        <fullName evidence="3">Uncharacterized protein</fullName>
    </submittedName>
</protein>
<gene>
    <name evidence="3" type="ORF">Dsin_019235</name>
</gene>
<keyword evidence="4" id="KW-1185">Reference proteome</keyword>
<dbReference type="EMBL" id="JANJYJ010000006">
    <property type="protein sequence ID" value="KAK3205189.1"/>
    <property type="molecule type" value="Genomic_DNA"/>
</dbReference>
<dbReference type="InterPro" id="IPR044702">
    <property type="entry name" value="AGP23/40"/>
</dbReference>
<evidence type="ECO:0000256" key="2">
    <source>
        <dbReference type="SAM" id="Phobius"/>
    </source>
</evidence>
<evidence type="ECO:0000313" key="3">
    <source>
        <dbReference type="EMBL" id="KAK3205189.1"/>
    </source>
</evidence>
<dbReference type="Proteomes" id="UP001281410">
    <property type="component" value="Unassembled WGS sequence"/>
</dbReference>
<comment type="caution">
    <text evidence="3">The sequence shown here is derived from an EMBL/GenBank/DDBJ whole genome shotgun (WGS) entry which is preliminary data.</text>
</comment>
<keyword evidence="2" id="KW-1133">Transmembrane helix</keyword>
<dbReference type="PANTHER" id="PTHR34672:SF2">
    <property type="entry name" value="ARABINOGALACTAN PROTEIN 23"/>
    <property type="match status" value="1"/>
</dbReference>